<protein>
    <submittedName>
        <fullName evidence="2">Uncharacterized protein</fullName>
    </submittedName>
</protein>
<keyword evidence="1" id="KW-1133">Transmembrane helix</keyword>
<name>A0A182XQW6_ANOQN</name>
<feature type="transmembrane region" description="Helical" evidence="1">
    <location>
        <begin position="12"/>
        <end position="29"/>
    </location>
</feature>
<dbReference type="VEuPathDB" id="VectorBase:AQUA014251"/>
<feature type="transmembrane region" description="Helical" evidence="1">
    <location>
        <begin position="75"/>
        <end position="100"/>
    </location>
</feature>
<reference evidence="2" key="1">
    <citation type="submission" date="2020-05" db="UniProtKB">
        <authorList>
            <consortium name="EnsemblMetazoa"/>
        </authorList>
    </citation>
    <scope>IDENTIFICATION</scope>
    <source>
        <strain evidence="2">SANGQUA</strain>
    </source>
</reference>
<dbReference type="Proteomes" id="UP000076407">
    <property type="component" value="Unassembled WGS sequence"/>
</dbReference>
<dbReference type="AlphaFoldDB" id="A0A182XQW6"/>
<dbReference type="EnsemblMetazoa" id="AQUA014251-RA">
    <property type="protein sequence ID" value="AQUA014251-PA"/>
    <property type="gene ID" value="AQUA014251"/>
</dbReference>
<evidence type="ECO:0000256" key="1">
    <source>
        <dbReference type="SAM" id="Phobius"/>
    </source>
</evidence>
<sequence>MFSVNLRATRNFAIVSFVLFLLLFMYYHVSTCSRVRILSHYLRYDFFYVCMCLFVDFILNLRFQSSYRIVNVFSMIFLLCLCIPEFTFFFFSCILLSLFLSEVRKKNAKRKTPTCPFSLVKKLFVSKVSLTSRFKLI</sequence>
<proteinExistence type="predicted"/>
<organism evidence="2 3">
    <name type="scientific">Anopheles quadriannulatus</name>
    <name type="common">Mosquito</name>
    <dbReference type="NCBI Taxonomy" id="34691"/>
    <lineage>
        <taxon>Eukaryota</taxon>
        <taxon>Metazoa</taxon>
        <taxon>Ecdysozoa</taxon>
        <taxon>Arthropoda</taxon>
        <taxon>Hexapoda</taxon>
        <taxon>Insecta</taxon>
        <taxon>Pterygota</taxon>
        <taxon>Neoptera</taxon>
        <taxon>Endopterygota</taxon>
        <taxon>Diptera</taxon>
        <taxon>Nematocera</taxon>
        <taxon>Culicoidea</taxon>
        <taxon>Culicidae</taxon>
        <taxon>Anophelinae</taxon>
        <taxon>Anopheles</taxon>
    </lineage>
</organism>
<keyword evidence="1" id="KW-0812">Transmembrane</keyword>
<keyword evidence="3" id="KW-1185">Reference proteome</keyword>
<accession>A0A182XQW6</accession>
<feature type="transmembrane region" description="Helical" evidence="1">
    <location>
        <begin position="41"/>
        <end position="63"/>
    </location>
</feature>
<evidence type="ECO:0000313" key="3">
    <source>
        <dbReference type="Proteomes" id="UP000076407"/>
    </source>
</evidence>
<evidence type="ECO:0000313" key="2">
    <source>
        <dbReference type="EnsemblMetazoa" id="AQUA014251-PA"/>
    </source>
</evidence>
<keyword evidence="1" id="KW-0472">Membrane</keyword>